<evidence type="ECO:0000313" key="9">
    <source>
        <dbReference type="EMBL" id="TMJ08485.1"/>
    </source>
</evidence>
<name>A0A537LKF2_9BACT</name>
<keyword evidence="4 7" id="KW-0689">Ribosomal protein</keyword>
<dbReference type="GO" id="GO:0019843">
    <property type="term" value="F:rRNA binding"/>
    <property type="evidence" value="ECO:0007669"/>
    <property type="project" value="UniProtKB-UniRule"/>
</dbReference>
<evidence type="ECO:0000256" key="7">
    <source>
        <dbReference type="HAMAP-Rule" id="MF_00503"/>
    </source>
</evidence>
<dbReference type="GO" id="GO:1990904">
    <property type="term" value="C:ribonucleoprotein complex"/>
    <property type="evidence" value="ECO:0007669"/>
    <property type="project" value="UniProtKB-KW"/>
</dbReference>
<accession>A0A537LKF2</accession>
<dbReference type="InterPro" id="IPR020070">
    <property type="entry name" value="Ribosomal_bL9_N"/>
</dbReference>
<dbReference type="SUPFAM" id="SSF55653">
    <property type="entry name" value="Ribosomal protein L9 C-domain"/>
    <property type="match status" value="1"/>
</dbReference>
<evidence type="ECO:0000313" key="10">
    <source>
        <dbReference type="EMBL" id="TMJ09502.1"/>
    </source>
</evidence>
<evidence type="ECO:0000256" key="3">
    <source>
        <dbReference type="ARBA" id="ARBA00022884"/>
    </source>
</evidence>
<sequence length="148" mass="16069">MKVILLKDVDGLGATGSVRDVKEGYARNYLFPRGLAVPATERAVRTLQHQQQTTAQRLQRERHTVEELAAALEQAVVEIRAKGGEGGRLFGSVTTADIAQILVERGFQVDKKQIALDEPIKTAGFFKVPVRVGQGIVAHVDLNVVAGE</sequence>
<dbReference type="InterPro" id="IPR009027">
    <property type="entry name" value="Ribosomal_bL9/RNase_H1_N"/>
</dbReference>
<dbReference type="SUPFAM" id="SSF55658">
    <property type="entry name" value="L9 N-domain-like"/>
    <property type="match status" value="1"/>
</dbReference>
<dbReference type="GO" id="GO:0006412">
    <property type="term" value="P:translation"/>
    <property type="evidence" value="ECO:0007669"/>
    <property type="project" value="UniProtKB-UniRule"/>
</dbReference>
<feature type="domain" description="Ribosomal protein L9" evidence="8">
    <location>
        <begin position="13"/>
        <end position="40"/>
    </location>
</feature>
<dbReference type="GO" id="GO:0003735">
    <property type="term" value="F:structural constituent of ribosome"/>
    <property type="evidence" value="ECO:0007669"/>
    <property type="project" value="InterPro"/>
</dbReference>
<comment type="similarity">
    <text evidence="1 7">Belongs to the bacterial ribosomal protein bL9 family.</text>
</comment>
<dbReference type="NCBIfam" id="TIGR00158">
    <property type="entry name" value="L9"/>
    <property type="match status" value="1"/>
</dbReference>
<evidence type="ECO:0000313" key="11">
    <source>
        <dbReference type="Proteomes" id="UP000315217"/>
    </source>
</evidence>
<evidence type="ECO:0000256" key="5">
    <source>
        <dbReference type="ARBA" id="ARBA00023274"/>
    </source>
</evidence>
<dbReference type="PROSITE" id="PS00651">
    <property type="entry name" value="RIBOSOMAL_L9"/>
    <property type="match status" value="1"/>
</dbReference>
<evidence type="ECO:0000259" key="8">
    <source>
        <dbReference type="PROSITE" id="PS00651"/>
    </source>
</evidence>
<gene>
    <name evidence="7" type="primary">rplI</name>
    <name evidence="10" type="ORF">E6G98_09515</name>
    <name evidence="9" type="ORF">E6G99_04340</name>
</gene>
<evidence type="ECO:0000256" key="2">
    <source>
        <dbReference type="ARBA" id="ARBA00022730"/>
    </source>
</evidence>
<dbReference type="EMBL" id="VBAJ01000096">
    <property type="protein sequence ID" value="TMJ08485.1"/>
    <property type="molecule type" value="Genomic_DNA"/>
</dbReference>
<dbReference type="InterPro" id="IPR020069">
    <property type="entry name" value="Ribosomal_bL9_C"/>
</dbReference>
<evidence type="ECO:0000256" key="6">
    <source>
        <dbReference type="ARBA" id="ARBA00035292"/>
    </source>
</evidence>
<dbReference type="Gene3D" id="3.40.5.10">
    <property type="entry name" value="Ribosomal protein L9, N-terminal domain"/>
    <property type="match status" value="1"/>
</dbReference>
<organism evidence="9 12">
    <name type="scientific">Candidatus Segetimicrobium genomatis</name>
    <dbReference type="NCBI Taxonomy" id="2569760"/>
    <lineage>
        <taxon>Bacteria</taxon>
        <taxon>Bacillati</taxon>
        <taxon>Candidatus Sysuimicrobiota</taxon>
        <taxon>Candidatus Sysuimicrobiia</taxon>
        <taxon>Candidatus Sysuimicrobiales</taxon>
        <taxon>Candidatus Segetimicrobiaceae</taxon>
        <taxon>Candidatus Segetimicrobium</taxon>
    </lineage>
</organism>
<comment type="function">
    <text evidence="7">Binds to the 23S rRNA.</text>
</comment>
<dbReference type="InterPro" id="IPR036791">
    <property type="entry name" value="Ribosomal_bL9_C_sf"/>
</dbReference>
<keyword evidence="2 7" id="KW-0699">rRNA-binding</keyword>
<dbReference type="Gene3D" id="3.10.430.100">
    <property type="entry name" value="Ribosomal protein L9, C-terminal domain"/>
    <property type="match status" value="1"/>
</dbReference>
<evidence type="ECO:0000256" key="1">
    <source>
        <dbReference type="ARBA" id="ARBA00010605"/>
    </source>
</evidence>
<dbReference type="InterPro" id="IPR036935">
    <property type="entry name" value="Ribosomal_bL9_N_sf"/>
</dbReference>
<proteinExistence type="inferred from homology"/>
<dbReference type="InterPro" id="IPR020594">
    <property type="entry name" value="Ribosomal_bL9_bac/chp"/>
</dbReference>
<dbReference type="Pfam" id="PF03948">
    <property type="entry name" value="Ribosomal_L9_C"/>
    <property type="match status" value="1"/>
</dbReference>
<dbReference type="AlphaFoldDB" id="A0A537LKF2"/>
<dbReference type="Pfam" id="PF01281">
    <property type="entry name" value="Ribosomal_L9_N"/>
    <property type="match status" value="1"/>
</dbReference>
<dbReference type="Proteomes" id="UP000318661">
    <property type="component" value="Unassembled WGS sequence"/>
</dbReference>
<dbReference type="InterPro" id="IPR000244">
    <property type="entry name" value="Ribosomal_bL9"/>
</dbReference>
<dbReference type="PANTHER" id="PTHR21368">
    <property type="entry name" value="50S RIBOSOMAL PROTEIN L9"/>
    <property type="match status" value="1"/>
</dbReference>
<comment type="caution">
    <text evidence="9">The sequence shown here is derived from an EMBL/GenBank/DDBJ whole genome shotgun (WGS) entry which is preliminary data.</text>
</comment>
<dbReference type="HAMAP" id="MF_00503">
    <property type="entry name" value="Ribosomal_bL9"/>
    <property type="match status" value="1"/>
</dbReference>
<dbReference type="GO" id="GO:0005840">
    <property type="term" value="C:ribosome"/>
    <property type="evidence" value="ECO:0007669"/>
    <property type="project" value="UniProtKB-KW"/>
</dbReference>
<dbReference type="EMBL" id="VBAI01000158">
    <property type="protein sequence ID" value="TMJ09502.1"/>
    <property type="molecule type" value="Genomic_DNA"/>
</dbReference>
<reference evidence="11 12" key="1">
    <citation type="journal article" date="2019" name="Nat. Microbiol.">
        <title>Mediterranean grassland soil C-N compound turnover is dependent on rainfall and depth, and is mediated by genomically divergent microorganisms.</title>
        <authorList>
            <person name="Diamond S."/>
            <person name="Andeer P.F."/>
            <person name="Li Z."/>
            <person name="Crits-Christoph A."/>
            <person name="Burstein D."/>
            <person name="Anantharaman K."/>
            <person name="Lane K.R."/>
            <person name="Thomas B.C."/>
            <person name="Pan C."/>
            <person name="Northen T.R."/>
            <person name="Banfield J.F."/>
        </authorList>
    </citation>
    <scope>NUCLEOTIDE SEQUENCE [LARGE SCALE GENOMIC DNA]</scope>
    <source>
        <strain evidence="10">NP_1</strain>
        <strain evidence="9">NP_2</strain>
    </source>
</reference>
<evidence type="ECO:0000256" key="4">
    <source>
        <dbReference type="ARBA" id="ARBA00022980"/>
    </source>
</evidence>
<evidence type="ECO:0000313" key="12">
    <source>
        <dbReference type="Proteomes" id="UP000318661"/>
    </source>
</evidence>
<protein>
    <recommendedName>
        <fullName evidence="6 7">Large ribosomal subunit protein bL9</fullName>
    </recommendedName>
</protein>
<keyword evidence="5 7" id="KW-0687">Ribonucleoprotein</keyword>
<keyword evidence="3 7" id="KW-0694">RNA-binding</keyword>
<dbReference type="Proteomes" id="UP000315217">
    <property type="component" value="Unassembled WGS sequence"/>
</dbReference>